<dbReference type="Proteomes" id="UP000215224">
    <property type="component" value="Chromosome"/>
</dbReference>
<accession>A0A223KNX8</accession>
<reference evidence="1 2" key="1">
    <citation type="submission" date="2016-12" db="EMBL/GenBank/DDBJ databases">
        <title>The whole genome sequencing and assembly of Bacillus cohnii DSM 6307T strain.</title>
        <authorList>
            <person name="Lee Y.-J."/>
            <person name="Yi H."/>
            <person name="Bahn Y.-S."/>
            <person name="Kim J.F."/>
            <person name="Lee D.-W."/>
        </authorList>
    </citation>
    <scope>NUCLEOTIDE SEQUENCE [LARGE SCALE GENOMIC DNA]</scope>
    <source>
        <strain evidence="1 2">DSM 6307</strain>
    </source>
</reference>
<name>A0A223KNX8_9BACI</name>
<protein>
    <submittedName>
        <fullName evidence="1">Uncharacterized protein</fullName>
    </submittedName>
</protein>
<evidence type="ECO:0000313" key="2">
    <source>
        <dbReference type="Proteomes" id="UP000215224"/>
    </source>
</evidence>
<evidence type="ECO:0000313" key="1">
    <source>
        <dbReference type="EMBL" id="AST91149.1"/>
    </source>
</evidence>
<gene>
    <name evidence="1" type="ORF">BC6307_07580</name>
</gene>
<dbReference type="RefSeq" id="WP_066416958.1">
    <property type="nucleotide sequence ID" value="NZ_CP018866.1"/>
</dbReference>
<organism evidence="1 2">
    <name type="scientific">Sutcliffiella cohnii</name>
    <dbReference type="NCBI Taxonomy" id="33932"/>
    <lineage>
        <taxon>Bacteria</taxon>
        <taxon>Bacillati</taxon>
        <taxon>Bacillota</taxon>
        <taxon>Bacilli</taxon>
        <taxon>Bacillales</taxon>
        <taxon>Bacillaceae</taxon>
        <taxon>Sutcliffiella</taxon>
    </lineage>
</organism>
<proteinExistence type="predicted"/>
<sequence length="95" mass="10938">MDDQLNYNDVPAGENISYEHLLFYLEQGREIEFVYKENEYFISNSSEGRAIWDGKARISSGISNNYITLIESTNIEGIPLIDLIKQNQINITTVF</sequence>
<dbReference type="EMBL" id="CP018866">
    <property type="protein sequence ID" value="AST91149.1"/>
    <property type="molecule type" value="Genomic_DNA"/>
</dbReference>
<dbReference type="KEGG" id="bcoh:BC6307_07580"/>
<dbReference type="AlphaFoldDB" id="A0A223KNX8"/>
<dbReference type="STRING" id="1314751.GCA_001591425_02660"/>
<keyword evidence="2" id="KW-1185">Reference proteome</keyword>